<dbReference type="Pfam" id="PF00271">
    <property type="entry name" value="Helicase_C"/>
    <property type="match status" value="1"/>
</dbReference>
<protein>
    <submittedName>
        <fullName evidence="8">ATP-dependent DNA helicase RecQ</fullName>
        <ecNumber evidence="8">3.6.4.12</ecNumber>
    </submittedName>
</protein>
<keyword evidence="1" id="KW-0547">Nucleotide-binding</keyword>
<evidence type="ECO:0000256" key="1">
    <source>
        <dbReference type="ARBA" id="ARBA00022741"/>
    </source>
</evidence>
<evidence type="ECO:0000256" key="3">
    <source>
        <dbReference type="ARBA" id="ARBA00022806"/>
    </source>
</evidence>
<dbReference type="InterPro" id="IPR002464">
    <property type="entry name" value="DNA/RNA_helicase_DEAH_CS"/>
</dbReference>
<dbReference type="Gene3D" id="3.40.50.300">
    <property type="entry name" value="P-loop containing nucleotide triphosphate hydrolases"/>
    <property type="match status" value="2"/>
</dbReference>
<dbReference type="EMBL" id="JAROCA020000001">
    <property type="protein sequence ID" value="MDY0405677.1"/>
    <property type="molecule type" value="Genomic_DNA"/>
</dbReference>
<feature type="domain" description="Helicase ATP-binding" evidence="6">
    <location>
        <begin position="28"/>
        <end position="195"/>
    </location>
</feature>
<name>A0ABU5CH55_9BACI</name>
<dbReference type="GO" id="GO:0016787">
    <property type="term" value="F:hydrolase activity"/>
    <property type="evidence" value="ECO:0007669"/>
    <property type="project" value="UniProtKB-KW"/>
</dbReference>
<evidence type="ECO:0000259" key="6">
    <source>
        <dbReference type="PROSITE" id="PS51192"/>
    </source>
</evidence>
<dbReference type="NCBIfam" id="TIGR00614">
    <property type="entry name" value="recQ_fam"/>
    <property type="match status" value="1"/>
</dbReference>
<dbReference type="InterPro" id="IPR027417">
    <property type="entry name" value="P-loop_NTPase"/>
</dbReference>
<evidence type="ECO:0000313" key="9">
    <source>
        <dbReference type="Proteomes" id="UP001228376"/>
    </source>
</evidence>
<dbReference type="InterPro" id="IPR001650">
    <property type="entry name" value="Helicase_C-like"/>
</dbReference>
<keyword evidence="5" id="KW-0238">DNA-binding</keyword>
<dbReference type="SUPFAM" id="SSF52540">
    <property type="entry name" value="P-loop containing nucleoside triphosphate hydrolases"/>
    <property type="match status" value="1"/>
</dbReference>
<dbReference type="Pfam" id="PF00270">
    <property type="entry name" value="DEAD"/>
    <property type="match status" value="1"/>
</dbReference>
<proteinExistence type="predicted"/>
<sequence>MVITQDLEKKLYDYFHIPSFRKGQKEIIHDVLQGKDVLGVLPTGSGKSICYQLPAMLLRGITIVVSPLIALMIDQVKKLKANHFKRVVAINSFLNYKQKQRVYQQLPYYKLIYVSPEMLQQSSFIDKLSKLDISLFVIDEAHCISQWGYEFRPDYMRLGETIQKIGNPPVLALSATATEEVQADIMQVLRRPTMVKHLYPIDKPNLVFKMEEVDTQADKLQRIIELLHAIDGPTLVYFSSRQLAESIAHDISLRTGKRTAAYHGGLEQIDRISIQQQFMHRQLDVVCCTSAFGMGIDKSDIRLIIHYHLPSDIKSYIQEAGRAGRDGQSSLCVLLYAQHDEQLLYQLAETEIPADQVIEQAICLLQNWQMQGQSFSRENFIHLLDLSESQWHFMQNQLEKHGMMEEGNINMQMNRENAALAIKRYAKYRRDQKKRGVQEMLSIIHSKTCRRKNLYKHFQSNYTYVDPCCDRCGFSLTDLNLPKKHEVRDKELQWEQKLRQLLLVERNWVK</sequence>
<evidence type="ECO:0000313" key="8">
    <source>
        <dbReference type="EMBL" id="MDY0405677.1"/>
    </source>
</evidence>
<dbReference type="InterPro" id="IPR014001">
    <property type="entry name" value="Helicase_ATP-bd"/>
</dbReference>
<comment type="caution">
    <text evidence="8">The sequence shown here is derived from an EMBL/GenBank/DDBJ whole genome shotgun (WGS) entry which is preliminary data.</text>
</comment>
<keyword evidence="4" id="KW-0067">ATP-binding</keyword>
<dbReference type="PANTHER" id="PTHR13710">
    <property type="entry name" value="DNA HELICASE RECQ FAMILY MEMBER"/>
    <property type="match status" value="1"/>
</dbReference>
<dbReference type="PROSITE" id="PS51192">
    <property type="entry name" value="HELICASE_ATP_BIND_1"/>
    <property type="match status" value="1"/>
</dbReference>
<dbReference type="EC" id="3.6.4.12" evidence="8"/>
<keyword evidence="2 8" id="KW-0378">Hydrolase</keyword>
<evidence type="ECO:0000256" key="5">
    <source>
        <dbReference type="ARBA" id="ARBA00023125"/>
    </source>
</evidence>
<keyword evidence="9" id="KW-1185">Reference proteome</keyword>
<evidence type="ECO:0000256" key="4">
    <source>
        <dbReference type="ARBA" id="ARBA00022840"/>
    </source>
</evidence>
<dbReference type="Proteomes" id="UP001228376">
    <property type="component" value="Unassembled WGS sequence"/>
</dbReference>
<dbReference type="SMART" id="SM00490">
    <property type="entry name" value="HELICc"/>
    <property type="match status" value="1"/>
</dbReference>
<dbReference type="PANTHER" id="PTHR13710:SF84">
    <property type="entry name" value="ATP-DEPENDENT DNA HELICASE RECS-RELATED"/>
    <property type="match status" value="1"/>
</dbReference>
<evidence type="ECO:0000256" key="2">
    <source>
        <dbReference type="ARBA" id="ARBA00022801"/>
    </source>
</evidence>
<dbReference type="GO" id="GO:0003678">
    <property type="term" value="F:DNA helicase activity"/>
    <property type="evidence" value="ECO:0007669"/>
    <property type="project" value="UniProtKB-EC"/>
</dbReference>
<organism evidence="8 9">
    <name type="scientific">Tigheibacillus jepli</name>
    <dbReference type="NCBI Taxonomy" id="3035914"/>
    <lineage>
        <taxon>Bacteria</taxon>
        <taxon>Bacillati</taxon>
        <taxon>Bacillota</taxon>
        <taxon>Bacilli</taxon>
        <taxon>Bacillales</taxon>
        <taxon>Bacillaceae</taxon>
        <taxon>Tigheibacillus</taxon>
    </lineage>
</organism>
<dbReference type="InterPro" id="IPR011545">
    <property type="entry name" value="DEAD/DEAH_box_helicase_dom"/>
</dbReference>
<dbReference type="SMART" id="SM00487">
    <property type="entry name" value="DEXDc"/>
    <property type="match status" value="1"/>
</dbReference>
<accession>A0ABU5CH55</accession>
<dbReference type="CDD" id="cd17920">
    <property type="entry name" value="DEXHc_RecQ"/>
    <property type="match status" value="1"/>
</dbReference>
<feature type="domain" description="Helicase C-terminal" evidence="7">
    <location>
        <begin position="222"/>
        <end position="376"/>
    </location>
</feature>
<dbReference type="InterPro" id="IPR004589">
    <property type="entry name" value="DNA_helicase_ATP-dep_RecQ"/>
</dbReference>
<reference evidence="8 9" key="1">
    <citation type="submission" date="2023-10" db="EMBL/GenBank/DDBJ databases">
        <title>179-bfca-hs.</title>
        <authorList>
            <person name="Miliotis G."/>
            <person name="Sengupta P."/>
            <person name="Hameed A."/>
            <person name="Chuvochina M."/>
            <person name="Mcdonagh F."/>
            <person name="Simpson A.C."/>
            <person name="Singh N.K."/>
            <person name="Rekha P.D."/>
            <person name="Raman K."/>
            <person name="Hugenholtz P."/>
            <person name="Venkateswaran K."/>
        </authorList>
    </citation>
    <scope>NUCLEOTIDE SEQUENCE [LARGE SCALE GENOMIC DNA]</scope>
    <source>
        <strain evidence="8 9">179-BFC-A-HS</strain>
    </source>
</reference>
<evidence type="ECO:0000259" key="7">
    <source>
        <dbReference type="PROSITE" id="PS51194"/>
    </source>
</evidence>
<dbReference type="RefSeq" id="WP_306065101.1">
    <property type="nucleotide sequence ID" value="NZ_JAROCA020000001.1"/>
</dbReference>
<keyword evidence="3 8" id="KW-0347">Helicase</keyword>
<dbReference type="PROSITE" id="PS00690">
    <property type="entry name" value="DEAH_ATP_HELICASE"/>
    <property type="match status" value="1"/>
</dbReference>
<gene>
    <name evidence="8" type="ORF">P5G51_009975</name>
</gene>
<dbReference type="PROSITE" id="PS51194">
    <property type="entry name" value="HELICASE_CTER"/>
    <property type="match status" value="1"/>
</dbReference>